<dbReference type="OrthoDB" id="340958at2759"/>
<keyword evidence="1" id="KW-0175">Coiled coil</keyword>
<keyword evidence="2" id="KW-0732">Signal</keyword>
<dbReference type="EMBL" id="JAPCXC010000029">
    <property type="protein sequence ID" value="KAJ1609928.1"/>
    <property type="molecule type" value="Genomic_DNA"/>
</dbReference>
<sequence>MKLYVIAYIVFSLINVLCDATFSKVGHSNIDSLLVKERQFSNDNIQISHSHIIALLKSNEPNIMDQVFLISQNISEMYIGFMFIFKNDEIEKYIDSFINVKTLHFLCSDQVTEYIIKNEVKQVKFFIEKCKEKGLEGYLSNLHERKLMKENETESITGNDVERSVKTQFHEKSISNSKLDNFNPSVRDMSDTDLELVQVSKGDNETEKKSSRSCFGRSKIKLINLESAIPDNIEDLLEKNNLSELDKFDVSEVVKSMDGTVNFEIKINGKDSIFDEILGALKNEDKSPLEYLSIEERDLSNAELKEALRETEREINIRKVEIRKLGEEIDQGEHNFLQGLEGYAGDMGSINFQIKNEVHGVPLSKLAESLTQKFIQTEEENFKMYVSSTKTRLFLAINEFLLVYSAIEENLERIVEIINIKNGITRLRSFFEKYVNFAAMKHVFKQYFAKYDYAKGKRICVKSDFVRFMTNLSTNKSNQIQASSIFHFKLEIGFIIVFYSNEELELPKIIIEDEINNVKKKQFYNDSVFFNFLLSKHFKISQKNEILKETQIIISANRNVNPLDRPKMCFQGVEQVLLQRKILTNTQNTERLKAICLQTYGLLGLYSLFIRI</sequence>
<dbReference type="AlphaFoldDB" id="A0A9D5DHL1"/>
<evidence type="ECO:0000256" key="2">
    <source>
        <dbReference type="SAM" id="SignalP"/>
    </source>
</evidence>
<evidence type="ECO:0000313" key="3">
    <source>
        <dbReference type="EMBL" id="KAJ1609928.1"/>
    </source>
</evidence>
<organism evidence="3">
    <name type="scientific">Cryptosporidium canis</name>
    <dbReference type="NCBI Taxonomy" id="195482"/>
    <lineage>
        <taxon>Eukaryota</taxon>
        <taxon>Sar</taxon>
        <taxon>Alveolata</taxon>
        <taxon>Apicomplexa</taxon>
        <taxon>Conoidasida</taxon>
        <taxon>Coccidia</taxon>
        <taxon>Eucoccidiorida</taxon>
        <taxon>Eimeriorina</taxon>
        <taxon>Cryptosporidiidae</taxon>
        <taxon>Cryptosporidium</taxon>
    </lineage>
</organism>
<feature type="chain" id="PRO_5039269308" evidence="2">
    <location>
        <begin position="21"/>
        <end position="612"/>
    </location>
</feature>
<accession>A0A9D5DHL1</accession>
<protein>
    <submittedName>
        <fullName evidence="3">Signal peptide-containing protein</fullName>
    </submittedName>
</protein>
<comment type="caution">
    <text evidence="3">The sequence shown here is derived from an EMBL/GenBank/DDBJ whole genome shotgun (WGS) entry which is preliminary data.</text>
</comment>
<name>A0A9D5DHL1_9CRYT</name>
<gene>
    <name evidence="3" type="ORF">OJ253_1368</name>
</gene>
<reference evidence="3" key="1">
    <citation type="submission" date="2022-10" db="EMBL/GenBank/DDBJ databases">
        <title>Adaptive evolution leads to modifications in subtelomeric GC content in a zoonotic Cryptosporidium species.</title>
        <authorList>
            <person name="Li J."/>
            <person name="Feng Y."/>
            <person name="Xiao L."/>
        </authorList>
    </citation>
    <scope>NUCLEOTIDE SEQUENCE</scope>
    <source>
        <strain evidence="3">33844</strain>
    </source>
</reference>
<feature type="coiled-coil region" evidence="1">
    <location>
        <begin position="294"/>
        <end position="328"/>
    </location>
</feature>
<feature type="signal peptide" evidence="2">
    <location>
        <begin position="1"/>
        <end position="20"/>
    </location>
</feature>
<proteinExistence type="predicted"/>
<evidence type="ECO:0000256" key="1">
    <source>
        <dbReference type="SAM" id="Coils"/>
    </source>
</evidence>
<dbReference type="Proteomes" id="UP001067231">
    <property type="component" value="Unassembled WGS sequence"/>
</dbReference>